<accession>X0VLU1</accession>
<dbReference type="SUPFAM" id="SSF56954">
    <property type="entry name" value="Outer membrane efflux proteins (OEP)"/>
    <property type="match status" value="1"/>
</dbReference>
<dbReference type="GO" id="GO:0015562">
    <property type="term" value="F:efflux transmembrane transporter activity"/>
    <property type="evidence" value="ECO:0007669"/>
    <property type="project" value="InterPro"/>
</dbReference>
<dbReference type="InterPro" id="IPR003423">
    <property type="entry name" value="OMP_efflux"/>
</dbReference>
<name>X0VLU1_9ZZZZ</name>
<protein>
    <recommendedName>
        <fullName evidence="2">TolC family protein</fullName>
    </recommendedName>
</protein>
<dbReference type="Pfam" id="PF02321">
    <property type="entry name" value="OEP"/>
    <property type="match status" value="1"/>
</dbReference>
<gene>
    <name evidence="1" type="ORF">S01H1_43672</name>
</gene>
<dbReference type="PANTHER" id="PTHR30203:SF24">
    <property type="entry name" value="BLR4935 PROTEIN"/>
    <property type="match status" value="1"/>
</dbReference>
<dbReference type="Gene3D" id="1.20.1600.10">
    <property type="entry name" value="Outer membrane efflux proteins (OEP)"/>
    <property type="match status" value="1"/>
</dbReference>
<dbReference type="EMBL" id="BARS01027830">
    <property type="protein sequence ID" value="GAG01476.1"/>
    <property type="molecule type" value="Genomic_DNA"/>
</dbReference>
<feature type="non-terminal residue" evidence="1">
    <location>
        <position position="265"/>
    </location>
</feature>
<organism evidence="1">
    <name type="scientific">marine sediment metagenome</name>
    <dbReference type="NCBI Taxonomy" id="412755"/>
    <lineage>
        <taxon>unclassified sequences</taxon>
        <taxon>metagenomes</taxon>
        <taxon>ecological metagenomes</taxon>
    </lineage>
</organism>
<dbReference type="PANTHER" id="PTHR30203">
    <property type="entry name" value="OUTER MEMBRANE CATION EFFLUX PROTEIN"/>
    <property type="match status" value="1"/>
</dbReference>
<reference evidence="1" key="1">
    <citation type="journal article" date="2014" name="Front. Microbiol.">
        <title>High frequency of phylogenetically diverse reductive dehalogenase-homologous genes in deep subseafloor sedimentary metagenomes.</title>
        <authorList>
            <person name="Kawai M."/>
            <person name="Futagami T."/>
            <person name="Toyoda A."/>
            <person name="Takaki Y."/>
            <person name="Nishi S."/>
            <person name="Hori S."/>
            <person name="Arai W."/>
            <person name="Tsubouchi T."/>
            <person name="Morono Y."/>
            <person name="Uchiyama I."/>
            <person name="Ito T."/>
            <person name="Fujiyama A."/>
            <person name="Inagaki F."/>
            <person name="Takami H."/>
        </authorList>
    </citation>
    <scope>NUCLEOTIDE SEQUENCE</scope>
    <source>
        <strain evidence="1">Expedition CK06-06</strain>
    </source>
</reference>
<evidence type="ECO:0008006" key="2">
    <source>
        <dbReference type="Google" id="ProtNLM"/>
    </source>
</evidence>
<comment type="caution">
    <text evidence="1">The sequence shown here is derived from an EMBL/GenBank/DDBJ whole genome shotgun (WGS) entry which is preliminary data.</text>
</comment>
<proteinExistence type="predicted"/>
<feature type="non-terminal residue" evidence="1">
    <location>
        <position position="1"/>
    </location>
</feature>
<dbReference type="AlphaFoldDB" id="X0VLU1"/>
<dbReference type="InterPro" id="IPR010131">
    <property type="entry name" value="MdtP/NodT-like"/>
</dbReference>
<evidence type="ECO:0000313" key="1">
    <source>
        <dbReference type="EMBL" id="GAG01476.1"/>
    </source>
</evidence>
<sequence length="265" mass="29171">DYAGAVNQAAYSVASPAPAVEAVPPVAPDLGSPQPVEVYISYALSQNPDIEAARKRVDAAAYRVPQAASLRDPTFGVTAFPEPVQTAAGQQEVAMTASQHLPWFGKLGTRAAAAEADANVARAQLAAVELEVVEQVKRAYYELYFLQKAIRISEDNRKLLLDFVRIADSKYRTGKASQQDVLRAQVEVFKLDNQLIRLRQQIDSSQAKLARLLHVSPDTPVRALEQPPREQIPQDLERLYQQAIAGQPELHAQLAAVQRDRRNVD</sequence>